<comment type="caution">
    <text evidence="2">The sequence shown here is derived from an EMBL/GenBank/DDBJ whole genome shotgun (WGS) entry which is preliminary data.</text>
</comment>
<dbReference type="EMBL" id="JAASRN010000002">
    <property type="protein sequence ID" value="NIK73722.1"/>
    <property type="molecule type" value="Genomic_DNA"/>
</dbReference>
<proteinExistence type="predicted"/>
<feature type="chain" id="PRO_5032585577" evidence="1">
    <location>
        <begin position="19"/>
        <end position="146"/>
    </location>
</feature>
<keyword evidence="1" id="KW-0732">Signal</keyword>
<gene>
    <name evidence="2" type="ORF">FHS56_001235</name>
</gene>
<sequence>MKRYVLLFFLLMGGAAYAQQCTPEVIREYTRKCVNQLRPHGYTFLKSYRIDASSNKTVEYSYIFNRGQTYMITFANESNPEEFSGILFELFDGSRRKLIDNFNPALKEYRTAVAFRCSQTGIYYLKFTFEPSVKDYCLVSVVGFKR</sequence>
<name>A0A846MQS1_9BACT</name>
<protein>
    <submittedName>
        <fullName evidence="2">Uncharacterized protein</fullName>
    </submittedName>
</protein>
<dbReference type="AlphaFoldDB" id="A0A846MQS1"/>
<evidence type="ECO:0000256" key="1">
    <source>
        <dbReference type="SAM" id="SignalP"/>
    </source>
</evidence>
<evidence type="ECO:0000313" key="3">
    <source>
        <dbReference type="Proteomes" id="UP000537126"/>
    </source>
</evidence>
<dbReference type="Proteomes" id="UP000537126">
    <property type="component" value="Unassembled WGS sequence"/>
</dbReference>
<reference evidence="2 3" key="1">
    <citation type="submission" date="2020-03" db="EMBL/GenBank/DDBJ databases">
        <title>Genomic Encyclopedia of Type Strains, Phase IV (KMG-IV): sequencing the most valuable type-strain genomes for metagenomic binning, comparative biology and taxonomic classification.</title>
        <authorList>
            <person name="Goeker M."/>
        </authorList>
    </citation>
    <scope>NUCLEOTIDE SEQUENCE [LARGE SCALE GENOMIC DNA]</scope>
    <source>
        <strain evidence="2 3">DSM 5718</strain>
    </source>
</reference>
<organism evidence="2 3">
    <name type="scientific">Thermonema lapsum</name>
    <dbReference type="NCBI Taxonomy" id="28195"/>
    <lineage>
        <taxon>Bacteria</taxon>
        <taxon>Pseudomonadati</taxon>
        <taxon>Bacteroidota</taxon>
        <taxon>Cytophagia</taxon>
        <taxon>Cytophagales</taxon>
        <taxon>Thermonemataceae</taxon>
        <taxon>Thermonema</taxon>
    </lineage>
</organism>
<dbReference type="RefSeq" id="WP_166918995.1">
    <property type="nucleotide sequence ID" value="NZ_JAASRN010000002.1"/>
</dbReference>
<feature type="signal peptide" evidence="1">
    <location>
        <begin position="1"/>
        <end position="18"/>
    </location>
</feature>
<accession>A0A846MQS1</accession>
<keyword evidence="3" id="KW-1185">Reference proteome</keyword>
<evidence type="ECO:0000313" key="2">
    <source>
        <dbReference type="EMBL" id="NIK73722.1"/>
    </source>
</evidence>